<dbReference type="EMBL" id="JABAYA010000236">
    <property type="protein sequence ID" value="KAF7721775.1"/>
    <property type="molecule type" value="Genomic_DNA"/>
</dbReference>
<reference evidence="1" key="1">
    <citation type="submission" date="2020-01" db="EMBL/GenBank/DDBJ databases">
        <title>Genome Sequencing of Three Apophysomyces-Like Fungal Strains Confirms a Novel Fungal Genus in the Mucoromycota with divergent Burkholderia-like Endosymbiotic Bacteria.</title>
        <authorList>
            <person name="Stajich J.E."/>
            <person name="Macias A.M."/>
            <person name="Carter-House D."/>
            <person name="Lovett B."/>
            <person name="Kasson L.R."/>
            <person name="Berry K."/>
            <person name="Grigoriev I."/>
            <person name="Chang Y."/>
            <person name="Spatafora J."/>
            <person name="Kasson M.T."/>
        </authorList>
    </citation>
    <scope>NUCLEOTIDE SEQUENCE</scope>
    <source>
        <strain evidence="1">NRRL A-21654</strain>
    </source>
</reference>
<evidence type="ECO:0000313" key="1">
    <source>
        <dbReference type="EMBL" id="KAF7721775.1"/>
    </source>
</evidence>
<gene>
    <name evidence="1" type="ORF">EC973_004148</name>
</gene>
<accession>A0A8H7BGF4</accession>
<name>A0A8H7BGF4_9FUNG</name>
<organism evidence="1 2">
    <name type="scientific">Apophysomyces ossiformis</name>
    <dbReference type="NCBI Taxonomy" id="679940"/>
    <lineage>
        <taxon>Eukaryota</taxon>
        <taxon>Fungi</taxon>
        <taxon>Fungi incertae sedis</taxon>
        <taxon>Mucoromycota</taxon>
        <taxon>Mucoromycotina</taxon>
        <taxon>Mucoromycetes</taxon>
        <taxon>Mucorales</taxon>
        <taxon>Mucorineae</taxon>
        <taxon>Mucoraceae</taxon>
        <taxon>Apophysomyces</taxon>
    </lineage>
</organism>
<protein>
    <submittedName>
        <fullName evidence="1">Uncharacterized protein</fullName>
    </submittedName>
</protein>
<proteinExistence type="predicted"/>
<sequence>MTDKQFQDVLLGSPDRAVYRYPTSGQPCDKNLCFTEGDADMVRNKFKNAPWTKDLRVCGNIDENKKDSEKPKTTSETKCMTDKQFHGVQTWGGQRYTGPLPSSGEPCNKSLCFMPGDAARVRHNYENAPWTKDLRICDKP</sequence>
<comment type="caution">
    <text evidence="1">The sequence shown here is derived from an EMBL/GenBank/DDBJ whole genome shotgun (WGS) entry which is preliminary data.</text>
</comment>
<evidence type="ECO:0000313" key="2">
    <source>
        <dbReference type="Proteomes" id="UP000605846"/>
    </source>
</evidence>
<dbReference type="Proteomes" id="UP000605846">
    <property type="component" value="Unassembled WGS sequence"/>
</dbReference>
<dbReference type="AlphaFoldDB" id="A0A8H7BGF4"/>
<keyword evidence="2" id="KW-1185">Reference proteome</keyword>